<evidence type="ECO:0000313" key="2">
    <source>
        <dbReference type="Proteomes" id="UP000765509"/>
    </source>
</evidence>
<dbReference type="EMBL" id="AVOT02000198">
    <property type="protein sequence ID" value="MBW0461665.1"/>
    <property type="molecule type" value="Genomic_DNA"/>
</dbReference>
<dbReference type="OrthoDB" id="4356562at2759"/>
<evidence type="ECO:0008006" key="3">
    <source>
        <dbReference type="Google" id="ProtNLM"/>
    </source>
</evidence>
<gene>
    <name evidence="1" type="ORF">O181_001380</name>
</gene>
<dbReference type="AlphaFoldDB" id="A0A9Q3GBS4"/>
<keyword evidence="2" id="KW-1185">Reference proteome</keyword>
<proteinExistence type="predicted"/>
<dbReference type="PANTHER" id="PTHR11439">
    <property type="entry name" value="GAG-POL-RELATED RETROTRANSPOSON"/>
    <property type="match status" value="1"/>
</dbReference>
<name>A0A9Q3GBS4_9BASI</name>
<protein>
    <recommendedName>
        <fullName evidence="3">Reverse transcriptase Ty1/copia-type domain-containing protein</fullName>
    </recommendedName>
</protein>
<dbReference type="PANTHER" id="PTHR11439:SF483">
    <property type="entry name" value="PEPTIDE SYNTHASE GLIP-LIKE, PUTATIVE (AFU_ORTHOLOGUE AFUA_3G12920)-RELATED"/>
    <property type="match status" value="1"/>
</dbReference>
<evidence type="ECO:0000313" key="1">
    <source>
        <dbReference type="EMBL" id="MBW0461665.1"/>
    </source>
</evidence>
<dbReference type="Proteomes" id="UP000765509">
    <property type="component" value="Unassembled WGS sequence"/>
</dbReference>
<sequence>MMGGWLLWYLEAEKLIQSASVVFPQFQLEKVLAGQLKKGSLPHILNPMTLGEVPTEKYLADKNKEISFLPLAKDIAIPEHLGQALGGPCQGNWRKACMVELDQMKQRDVWEVIDKTPGMTPIGHRCIFDIKRNTNGTVEREGTATEEITVWHETGSDQEVIAIWIHINDQVITSNLPGAVSRFKTVLLSWRPTHDAPLPVLPEGSAKTSPEALDPAPYQSVVGSLAYLVSRSRPDLAFAVNYLARHSMKPTAERWLLLDHVVGYLFKTCTHGICLCPAKLALSLWSDVGWGGDLECPQSGFILKLGDAPIHWSSKFQTVVALSTCAAEYVALPDSTQHMVQAINQLTQIKGKLGKTIFCNNQAAVQLSIDNHFQKRMRYLDRAFFL</sequence>
<reference evidence="1" key="1">
    <citation type="submission" date="2021-03" db="EMBL/GenBank/DDBJ databases">
        <title>Draft genome sequence of rust myrtle Austropuccinia psidii MF-1, a brazilian biotype.</title>
        <authorList>
            <person name="Quecine M.C."/>
            <person name="Pachon D.M.R."/>
            <person name="Bonatelli M.L."/>
            <person name="Correr F.H."/>
            <person name="Franceschini L.M."/>
            <person name="Leite T.F."/>
            <person name="Margarido G.R.A."/>
            <person name="Almeida C.A."/>
            <person name="Ferrarezi J.A."/>
            <person name="Labate C.A."/>
        </authorList>
    </citation>
    <scope>NUCLEOTIDE SEQUENCE</scope>
    <source>
        <strain evidence="1">MF-1</strain>
    </source>
</reference>
<dbReference type="CDD" id="cd09272">
    <property type="entry name" value="RNase_HI_RT_Ty1"/>
    <property type="match status" value="1"/>
</dbReference>
<organism evidence="1 2">
    <name type="scientific">Austropuccinia psidii MF-1</name>
    <dbReference type="NCBI Taxonomy" id="1389203"/>
    <lineage>
        <taxon>Eukaryota</taxon>
        <taxon>Fungi</taxon>
        <taxon>Dikarya</taxon>
        <taxon>Basidiomycota</taxon>
        <taxon>Pucciniomycotina</taxon>
        <taxon>Pucciniomycetes</taxon>
        <taxon>Pucciniales</taxon>
        <taxon>Sphaerophragmiaceae</taxon>
        <taxon>Austropuccinia</taxon>
    </lineage>
</organism>
<accession>A0A9Q3GBS4</accession>
<comment type="caution">
    <text evidence="1">The sequence shown here is derived from an EMBL/GenBank/DDBJ whole genome shotgun (WGS) entry which is preliminary data.</text>
</comment>